<proteinExistence type="inferred from homology"/>
<dbReference type="CDD" id="cd05117">
    <property type="entry name" value="STKc_CAMK"/>
    <property type="match status" value="1"/>
</dbReference>
<evidence type="ECO:0000256" key="9">
    <source>
        <dbReference type="ARBA" id="ARBA00022723"/>
    </source>
</evidence>
<reference evidence="24" key="1">
    <citation type="submission" date="2023-07" db="EMBL/GenBank/DDBJ databases">
        <authorList>
            <consortium name="AG Swart"/>
            <person name="Singh M."/>
            <person name="Singh A."/>
            <person name="Seah K."/>
            <person name="Emmerich C."/>
        </authorList>
    </citation>
    <scope>NUCLEOTIDE SEQUENCE</scope>
    <source>
        <strain evidence="24">DP1</strain>
    </source>
</reference>
<evidence type="ECO:0000256" key="14">
    <source>
        <dbReference type="ARBA" id="ARBA00022840"/>
    </source>
</evidence>
<dbReference type="EC" id="2.7.11.1" evidence="5"/>
<comment type="caution">
    <text evidence="24">The sequence shown here is derived from an EMBL/GenBank/DDBJ whole genome shotgun (WGS) entry which is preliminary data.</text>
</comment>
<organism evidence="24 25">
    <name type="scientific">Euplotes crassus</name>
    <dbReference type="NCBI Taxonomy" id="5936"/>
    <lineage>
        <taxon>Eukaryota</taxon>
        <taxon>Sar</taxon>
        <taxon>Alveolata</taxon>
        <taxon>Ciliophora</taxon>
        <taxon>Intramacronucleata</taxon>
        <taxon>Spirotrichea</taxon>
        <taxon>Hypotrichia</taxon>
        <taxon>Euplotida</taxon>
        <taxon>Euplotidae</taxon>
        <taxon>Moneuplotes</taxon>
    </lineage>
</organism>
<dbReference type="Proteomes" id="UP001295684">
    <property type="component" value="Unassembled WGS sequence"/>
</dbReference>
<evidence type="ECO:0000256" key="5">
    <source>
        <dbReference type="ARBA" id="ARBA00012513"/>
    </source>
</evidence>
<evidence type="ECO:0000256" key="3">
    <source>
        <dbReference type="ARBA" id="ARBA00005253"/>
    </source>
</evidence>
<name>A0AAD1X9B6_EUPCR</name>
<dbReference type="SMART" id="SM00054">
    <property type="entry name" value="EFh"/>
    <property type="match status" value="4"/>
</dbReference>
<evidence type="ECO:0000256" key="15">
    <source>
        <dbReference type="ARBA" id="ARBA00023212"/>
    </source>
</evidence>
<comment type="function">
    <text evidence="17">Plays a fundamental role in microtubule organizing center structure and function. Component of the infraciliary lattice (ICL) and the ciliary basal bodies.</text>
</comment>
<feature type="domain" description="EF-hand" evidence="23">
    <location>
        <begin position="405"/>
        <end position="440"/>
    </location>
</feature>
<protein>
    <recommendedName>
        <fullName evidence="5">non-specific serine/threonine protein kinase</fullName>
        <ecNumber evidence="5">2.7.11.1</ecNumber>
    </recommendedName>
</protein>
<evidence type="ECO:0000256" key="2">
    <source>
        <dbReference type="ARBA" id="ARBA00004245"/>
    </source>
</evidence>
<comment type="cofactor">
    <cofactor evidence="1">
        <name>Mg(2+)</name>
        <dbReference type="ChEBI" id="CHEBI:18420"/>
    </cofactor>
</comment>
<evidence type="ECO:0000256" key="12">
    <source>
        <dbReference type="ARBA" id="ARBA00022777"/>
    </source>
</evidence>
<dbReference type="AlphaFoldDB" id="A0AAD1X9B6"/>
<evidence type="ECO:0000256" key="20">
    <source>
        <dbReference type="PROSITE-ProRule" id="PRU10141"/>
    </source>
</evidence>
<keyword evidence="9" id="KW-0479">Metal-binding</keyword>
<dbReference type="InterPro" id="IPR050205">
    <property type="entry name" value="CDPK_Ser/Thr_kinases"/>
</dbReference>
<feature type="domain" description="Protein kinase" evidence="22">
    <location>
        <begin position="34"/>
        <end position="290"/>
    </location>
</feature>
<gene>
    <name evidence="24" type="ORF">ECRASSUSDP1_LOCUS9233</name>
</gene>
<comment type="catalytic activity">
    <reaction evidence="19">
        <text>L-seryl-[protein] + ATP = O-phospho-L-seryl-[protein] + ADP + H(+)</text>
        <dbReference type="Rhea" id="RHEA:17989"/>
        <dbReference type="Rhea" id="RHEA-COMP:9863"/>
        <dbReference type="Rhea" id="RHEA-COMP:11604"/>
        <dbReference type="ChEBI" id="CHEBI:15378"/>
        <dbReference type="ChEBI" id="CHEBI:29999"/>
        <dbReference type="ChEBI" id="CHEBI:30616"/>
        <dbReference type="ChEBI" id="CHEBI:83421"/>
        <dbReference type="ChEBI" id="CHEBI:456216"/>
        <dbReference type="EC" id="2.7.11.1"/>
    </reaction>
</comment>
<dbReference type="GO" id="GO:0005856">
    <property type="term" value="C:cytoskeleton"/>
    <property type="evidence" value="ECO:0007669"/>
    <property type="project" value="UniProtKB-SubCell"/>
</dbReference>
<dbReference type="SMART" id="SM00220">
    <property type="entry name" value="S_TKc"/>
    <property type="match status" value="1"/>
</dbReference>
<evidence type="ECO:0000313" key="25">
    <source>
        <dbReference type="Proteomes" id="UP001295684"/>
    </source>
</evidence>
<dbReference type="FunFam" id="3.30.200.20:FF:000315">
    <property type="entry name" value="Calcium-dependent protein kinase 3"/>
    <property type="match status" value="1"/>
</dbReference>
<evidence type="ECO:0000256" key="11">
    <source>
        <dbReference type="ARBA" id="ARBA00022741"/>
    </source>
</evidence>
<dbReference type="InterPro" id="IPR000719">
    <property type="entry name" value="Prot_kinase_dom"/>
</dbReference>
<evidence type="ECO:0000256" key="4">
    <source>
        <dbReference type="ARBA" id="ARBA00011245"/>
    </source>
</evidence>
<dbReference type="InterPro" id="IPR017441">
    <property type="entry name" value="Protein_kinase_ATP_BS"/>
</dbReference>
<evidence type="ECO:0000256" key="18">
    <source>
        <dbReference type="ARBA" id="ARBA00047899"/>
    </source>
</evidence>
<dbReference type="GO" id="GO:0004674">
    <property type="term" value="F:protein serine/threonine kinase activity"/>
    <property type="evidence" value="ECO:0007669"/>
    <property type="project" value="UniProtKB-KW"/>
</dbReference>
<keyword evidence="7 21" id="KW-0723">Serine/threonine-protein kinase</keyword>
<keyword evidence="11 20" id="KW-0547">Nucleotide-binding</keyword>
<dbReference type="FunFam" id="1.10.510.10:FF:000571">
    <property type="entry name" value="Maternal embryonic leucine zipper kinase"/>
    <property type="match status" value="1"/>
</dbReference>
<evidence type="ECO:0000259" key="22">
    <source>
        <dbReference type="PROSITE" id="PS50011"/>
    </source>
</evidence>
<comment type="catalytic activity">
    <reaction evidence="18">
        <text>L-threonyl-[protein] + ATP = O-phospho-L-threonyl-[protein] + ADP + H(+)</text>
        <dbReference type="Rhea" id="RHEA:46608"/>
        <dbReference type="Rhea" id="RHEA-COMP:11060"/>
        <dbReference type="Rhea" id="RHEA-COMP:11605"/>
        <dbReference type="ChEBI" id="CHEBI:15378"/>
        <dbReference type="ChEBI" id="CHEBI:30013"/>
        <dbReference type="ChEBI" id="CHEBI:30616"/>
        <dbReference type="ChEBI" id="CHEBI:61977"/>
        <dbReference type="ChEBI" id="CHEBI:456216"/>
        <dbReference type="EC" id="2.7.11.1"/>
    </reaction>
</comment>
<keyword evidence="13" id="KW-0106">Calcium</keyword>
<feature type="domain" description="EF-hand" evidence="23">
    <location>
        <begin position="333"/>
        <end position="368"/>
    </location>
</feature>
<keyword evidence="8" id="KW-0808">Transferase</keyword>
<comment type="similarity">
    <text evidence="3">Belongs to the centrin family.</text>
</comment>
<evidence type="ECO:0000313" key="24">
    <source>
        <dbReference type="EMBL" id="CAI2367944.1"/>
    </source>
</evidence>
<keyword evidence="6" id="KW-0963">Cytoplasm</keyword>
<dbReference type="InterPro" id="IPR011009">
    <property type="entry name" value="Kinase-like_dom_sf"/>
</dbReference>
<keyword evidence="12" id="KW-0418">Kinase</keyword>
<evidence type="ECO:0000256" key="16">
    <source>
        <dbReference type="ARBA" id="ARBA00024334"/>
    </source>
</evidence>
<dbReference type="SUPFAM" id="SSF56112">
    <property type="entry name" value="Protein kinase-like (PK-like)"/>
    <property type="match status" value="1"/>
</dbReference>
<evidence type="ECO:0000259" key="23">
    <source>
        <dbReference type="PROSITE" id="PS50222"/>
    </source>
</evidence>
<dbReference type="GO" id="GO:0005509">
    <property type="term" value="F:calcium ion binding"/>
    <property type="evidence" value="ECO:0007669"/>
    <property type="project" value="InterPro"/>
</dbReference>
<evidence type="ECO:0000256" key="7">
    <source>
        <dbReference type="ARBA" id="ARBA00022527"/>
    </source>
</evidence>
<comment type="similarity">
    <text evidence="16">Belongs to the protein kinase superfamily. Ser/Thr protein kinase family. CDPK subfamily.</text>
</comment>
<evidence type="ECO:0000256" key="19">
    <source>
        <dbReference type="ARBA" id="ARBA00048679"/>
    </source>
</evidence>
<evidence type="ECO:0000256" key="1">
    <source>
        <dbReference type="ARBA" id="ARBA00001946"/>
    </source>
</evidence>
<dbReference type="PROSITE" id="PS50011">
    <property type="entry name" value="PROTEIN_KINASE_DOM"/>
    <property type="match status" value="1"/>
</dbReference>
<evidence type="ECO:0000256" key="21">
    <source>
        <dbReference type="RuleBase" id="RU000304"/>
    </source>
</evidence>
<comment type="subunit">
    <text evidence="4">Monomer.</text>
</comment>
<sequence>MGCCGSIKHVNRPRLQKSKMIRTGSFKQIREKYTIHPRFLGTGTYGKVFLGSTGASKVAIKTLSKKNLTELEITAIKDEIRILQSLDHPNIIRYHETYENEKFFYLVMEYCEGGELFEKLTSKESKFTEQDAAKIMKKLFHAISHCHSHGITHRDLKPENVMFNKKSDGNTEVKIIDFGISQQNKGEKMNVVCGTPYYVAPEVLDNSGYGNQCDIWSLGVIMYILLSGYLPFYGSNLAEIYEKIVENEPNFSKECWKTISEEAIGLIKKCLHKEPEKRISAVQALKSKWFSKIEGKETNQLSNEVFESLKTYEANSILKKEAMNVLINMLKDDEIEDLREEFRKMDKDYTGTISAQELEDSIRRMGKDITANEIKEIIAKVDYLGNGKINYSEFLSATISAQNVLTSEMLYALFKHFDTDSSGAISRDNIQEAIEKSGRIISSSEIDLVLKEHDIEKTGKISFDEFKVMMGMLKVEEIQKTLA</sequence>
<dbReference type="SUPFAM" id="SSF47473">
    <property type="entry name" value="EF-hand"/>
    <property type="match status" value="1"/>
</dbReference>
<dbReference type="Gene3D" id="1.10.510.10">
    <property type="entry name" value="Transferase(Phosphotransferase) domain 1"/>
    <property type="match status" value="1"/>
</dbReference>
<dbReference type="PROSITE" id="PS00107">
    <property type="entry name" value="PROTEIN_KINASE_ATP"/>
    <property type="match status" value="1"/>
</dbReference>
<dbReference type="PROSITE" id="PS00108">
    <property type="entry name" value="PROTEIN_KINASE_ST"/>
    <property type="match status" value="1"/>
</dbReference>
<keyword evidence="15" id="KW-0206">Cytoskeleton</keyword>
<evidence type="ECO:0000256" key="13">
    <source>
        <dbReference type="ARBA" id="ARBA00022837"/>
    </source>
</evidence>
<dbReference type="FunFam" id="1.10.238.10:FF:000178">
    <property type="entry name" value="Calmodulin-2 A"/>
    <property type="match status" value="1"/>
</dbReference>
<dbReference type="InterPro" id="IPR011992">
    <property type="entry name" value="EF-hand-dom_pair"/>
</dbReference>
<evidence type="ECO:0000256" key="8">
    <source>
        <dbReference type="ARBA" id="ARBA00022679"/>
    </source>
</evidence>
<dbReference type="Gene3D" id="3.30.200.20">
    <property type="entry name" value="Phosphorylase Kinase, domain 1"/>
    <property type="match status" value="1"/>
</dbReference>
<dbReference type="Pfam" id="PF13499">
    <property type="entry name" value="EF-hand_7"/>
    <property type="match status" value="2"/>
</dbReference>
<dbReference type="GO" id="GO:0005524">
    <property type="term" value="F:ATP binding"/>
    <property type="evidence" value="ECO:0007669"/>
    <property type="project" value="UniProtKB-UniRule"/>
</dbReference>
<dbReference type="Pfam" id="PF00069">
    <property type="entry name" value="Pkinase"/>
    <property type="match status" value="1"/>
</dbReference>
<keyword evidence="25" id="KW-1185">Reference proteome</keyword>
<evidence type="ECO:0000256" key="17">
    <source>
        <dbReference type="ARBA" id="ARBA00025692"/>
    </source>
</evidence>
<dbReference type="PROSITE" id="PS50222">
    <property type="entry name" value="EF_HAND_2"/>
    <property type="match status" value="3"/>
</dbReference>
<keyword evidence="14 20" id="KW-0067">ATP-binding</keyword>
<accession>A0AAD1X9B6</accession>
<evidence type="ECO:0000256" key="10">
    <source>
        <dbReference type="ARBA" id="ARBA00022737"/>
    </source>
</evidence>
<dbReference type="InterPro" id="IPR002048">
    <property type="entry name" value="EF_hand_dom"/>
</dbReference>
<comment type="subcellular location">
    <subcellularLocation>
        <location evidence="2">Cytoplasm</location>
        <location evidence="2">Cytoskeleton</location>
    </subcellularLocation>
</comment>
<dbReference type="Gene3D" id="1.10.238.10">
    <property type="entry name" value="EF-hand"/>
    <property type="match status" value="2"/>
</dbReference>
<dbReference type="InterPro" id="IPR008271">
    <property type="entry name" value="Ser/Thr_kinase_AS"/>
</dbReference>
<keyword evidence="10" id="KW-0677">Repeat</keyword>
<dbReference type="EMBL" id="CAMPGE010009069">
    <property type="protein sequence ID" value="CAI2367944.1"/>
    <property type="molecule type" value="Genomic_DNA"/>
</dbReference>
<feature type="domain" description="EF-hand" evidence="23">
    <location>
        <begin position="441"/>
        <end position="476"/>
    </location>
</feature>
<dbReference type="PANTHER" id="PTHR24349">
    <property type="entry name" value="SERINE/THREONINE-PROTEIN KINASE"/>
    <property type="match status" value="1"/>
</dbReference>
<evidence type="ECO:0000256" key="6">
    <source>
        <dbReference type="ARBA" id="ARBA00022490"/>
    </source>
</evidence>
<feature type="binding site" evidence="20">
    <location>
        <position position="61"/>
    </location>
    <ligand>
        <name>ATP</name>
        <dbReference type="ChEBI" id="CHEBI:30616"/>
    </ligand>
</feature>